<organism evidence="2 3">
    <name type="scientific">Tenggerimyces flavus</name>
    <dbReference type="NCBI Taxonomy" id="1708749"/>
    <lineage>
        <taxon>Bacteria</taxon>
        <taxon>Bacillati</taxon>
        <taxon>Actinomycetota</taxon>
        <taxon>Actinomycetes</taxon>
        <taxon>Propionibacteriales</taxon>
        <taxon>Nocardioidaceae</taxon>
        <taxon>Tenggerimyces</taxon>
    </lineage>
</organism>
<feature type="region of interest" description="Disordered" evidence="1">
    <location>
        <begin position="105"/>
        <end position="124"/>
    </location>
</feature>
<dbReference type="Proteomes" id="UP001595699">
    <property type="component" value="Unassembled WGS sequence"/>
</dbReference>
<evidence type="ECO:0008006" key="4">
    <source>
        <dbReference type="Google" id="ProtNLM"/>
    </source>
</evidence>
<dbReference type="RefSeq" id="WP_205117492.1">
    <property type="nucleotide sequence ID" value="NZ_JAFBCM010000001.1"/>
</dbReference>
<evidence type="ECO:0000313" key="2">
    <source>
        <dbReference type="EMBL" id="MFC3761281.1"/>
    </source>
</evidence>
<keyword evidence="3" id="KW-1185">Reference proteome</keyword>
<proteinExistence type="predicted"/>
<dbReference type="EMBL" id="JBHRZH010000006">
    <property type="protein sequence ID" value="MFC3761281.1"/>
    <property type="molecule type" value="Genomic_DNA"/>
</dbReference>
<protein>
    <recommendedName>
        <fullName evidence="4">MmcQ/YjbR family DNA-binding protein</fullName>
    </recommendedName>
</protein>
<gene>
    <name evidence="2" type="ORF">ACFOUW_10555</name>
</gene>
<evidence type="ECO:0000256" key="1">
    <source>
        <dbReference type="SAM" id="MobiDB-lite"/>
    </source>
</evidence>
<sequence>MTAWSDVCALAERLPRALLGEAHEGSPAWYVGRHPFARLRWDDDGHELLQVWTGDMDTEQALVNRREDFPVIWTYRFRVSMWCRLDRLGPRETAELVLDSYGIRGGPGPRKEVLEGNYLPPDEH</sequence>
<name>A0ABV7Y7K3_9ACTN</name>
<comment type="caution">
    <text evidence="2">The sequence shown here is derived from an EMBL/GenBank/DDBJ whole genome shotgun (WGS) entry which is preliminary data.</text>
</comment>
<reference evidence="3" key="1">
    <citation type="journal article" date="2019" name="Int. J. Syst. Evol. Microbiol.">
        <title>The Global Catalogue of Microorganisms (GCM) 10K type strain sequencing project: providing services to taxonomists for standard genome sequencing and annotation.</title>
        <authorList>
            <consortium name="The Broad Institute Genomics Platform"/>
            <consortium name="The Broad Institute Genome Sequencing Center for Infectious Disease"/>
            <person name="Wu L."/>
            <person name="Ma J."/>
        </authorList>
    </citation>
    <scope>NUCLEOTIDE SEQUENCE [LARGE SCALE GENOMIC DNA]</scope>
    <source>
        <strain evidence="3">CGMCC 4.7241</strain>
    </source>
</reference>
<accession>A0ABV7Y7K3</accession>
<evidence type="ECO:0000313" key="3">
    <source>
        <dbReference type="Proteomes" id="UP001595699"/>
    </source>
</evidence>